<dbReference type="InterPro" id="IPR010618">
    <property type="entry name" value="RPF"/>
</dbReference>
<proteinExistence type="inferred from homology"/>
<sequence length="333" mass="33397">MPDRAAPRALIIEKSRERARRGAVVVIGVVALLLGGALAGLVADGDAGSTATAAAAPTGEDLIRSAQRRLGVPADGVVGPATRAAIKAFQDGRGLPVTGRLDDATLVALGIVREQLSVLSTTVASGAVASDPALAERASVPPETTTAPAETTPATTETTATAPAATTTTPTTPTTPEEPPVDEEAERDAPPVVGGALAGAPPPAVGGQVHGEGGLVPGPATRRDAAAAREGPPQGDPRDGRPVAHTAQGGGRPDRTGDACAPGAHRALRVGGNPRAISANGMYRGKYQFSRATWRTVGGKGDPAAASEAEQDRRAAILYRRSGPAPWPVCGRA</sequence>
<organism evidence="7 8">
    <name type="scientific">Svornostia abyssi</name>
    <dbReference type="NCBI Taxonomy" id="2898438"/>
    <lineage>
        <taxon>Bacteria</taxon>
        <taxon>Bacillati</taxon>
        <taxon>Actinomycetota</taxon>
        <taxon>Thermoleophilia</taxon>
        <taxon>Solirubrobacterales</taxon>
        <taxon>Baekduiaceae</taxon>
        <taxon>Svornostia</taxon>
    </lineage>
</organism>
<evidence type="ECO:0000259" key="6">
    <source>
        <dbReference type="Pfam" id="PF06737"/>
    </source>
</evidence>
<keyword evidence="8" id="KW-1185">Reference proteome</keyword>
<dbReference type="InterPro" id="IPR036366">
    <property type="entry name" value="PGBDSf"/>
</dbReference>
<accession>A0ABY5PP17</accession>
<keyword evidence="4" id="KW-0472">Membrane</keyword>
<feature type="region of interest" description="Disordered" evidence="3">
    <location>
        <begin position="131"/>
        <end position="258"/>
    </location>
</feature>
<evidence type="ECO:0000256" key="4">
    <source>
        <dbReference type="SAM" id="Phobius"/>
    </source>
</evidence>
<evidence type="ECO:0000256" key="2">
    <source>
        <dbReference type="ARBA" id="ARBA00022801"/>
    </source>
</evidence>
<dbReference type="EMBL" id="CP088295">
    <property type="protein sequence ID" value="UUY06140.1"/>
    <property type="molecule type" value="Genomic_DNA"/>
</dbReference>
<dbReference type="SUPFAM" id="SSF53955">
    <property type="entry name" value="Lysozyme-like"/>
    <property type="match status" value="1"/>
</dbReference>
<feature type="compositionally biased region" description="Low complexity" evidence="3">
    <location>
        <begin position="141"/>
        <end position="175"/>
    </location>
</feature>
<keyword evidence="4" id="KW-1133">Transmembrane helix</keyword>
<dbReference type="RefSeq" id="WP_353866570.1">
    <property type="nucleotide sequence ID" value="NZ_CP088295.1"/>
</dbReference>
<protein>
    <submittedName>
        <fullName evidence="7">Transglycosylase family protein</fullName>
    </submittedName>
</protein>
<dbReference type="Pfam" id="PF06737">
    <property type="entry name" value="Transglycosylas"/>
    <property type="match status" value="1"/>
</dbReference>
<feature type="domain" description="Resuscitation-promoting factor core lysozyme-like" evidence="6">
    <location>
        <begin position="271"/>
        <end position="330"/>
    </location>
</feature>
<dbReference type="Gene3D" id="1.10.101.10">
    <property type="entry name" value="PGBD-like superfamily/PGBD"/>
    <property type="match status" value="2"/>
</dbReference>
<feature type="domain" description="Peptidoglycan binding-like" evidence="5">
    <location>
        <begin position="73"/>
        <end position="109"/>
    </location>
</feature>
<dbReference type="Gene3D" id="1.10.530.10">
    <property type="match status" value="1"/>
</dbReference>
<evidence type="ECO:0000256" key="3">
    <source>
        <dbReference type="SAM" id="MobiDB-lite"/>
    </source>
</evidence>
<gene>
    <name evidence="7" type="ORF">LRS13_11710</name>
</gene>
<comment type="similarity">
    <text evidence="1">Belongs to the transglycosylase family. Rpf subfamily.</text>
</comment>
<keyword evidence="4" id="KW-0812">Transmembrane</keyword>
<evidence type="ECO:0000313" key="7">
    <source>
        <dbReference type="EMBL" id="UUY06140.1"/>
    </source>
</evidence>
<dbReference type="InterPro" id="IPR002477">
    <property type="entry name" value="Peptidoglycan-bd-like"/>
</dbReference>
<keyword evidence="2" id="KW-0378">Hydrolase</keyword>
<dbReference type="InterPro" id="IPR036365">
    <property type="entry name" value="PGBD-like_sf"/>
</dbReference>
<feature type="compositionally biased region" description="Low complexity" evidence="3">
    <location>
        <begin position="190"/>
        <end position="199"/>
    </location>
</feature>
<dbReference type="SUPFAM" id="SSF47090">
    <property type="entry name" value="PGBD-like"/>
    <property type="match status" value="1"/>
</dbReference>
<feature type="transmembrane region" description="Helical" evidence="4">
    <location>
        <begin position="21"/>
        <end position="43"/>
    </location>
</feature>
<reference evidence="8" key="1">
    <citation type="submission" date="2021-11" db="EMBL/GenBank/DDBJ databases">
        <title>Cultivation dependent microbiological survey of springs from the worlds oldest radium mine currently devoted to the extraction of radon-saturated water.</title>
        <authorList>
            <person name="Kapinusova G."/>
            <person name="Smrhova T."/>
            <person name="Strejcek M."/>
            <person name="Suman J."/>
            <person name="Jani K."/>
            <person name="Pajer P."/>
            <person name="Uhlik O."/>
        </authorList>
    </citation>
    <scope>NUCLEOTIDE SEQUENCE [LARGE SCALE GENOMIC DNA]</scope>
    <source>
        <strain evidence="8">J379</strain>
    </source>
</reference>
<evidence type="ECO:0000313" key="8">
    <source>
        <dbReference type="Proteomes" id="UP001058860"/>
    </source>
</evidence>
<dbReference type="Pfam" id="PF01471">
    <property type="entry name" value="PG_binding_1"/>
    <property type="match status" value="1"/>
</dbReference>
<dbReference type="InterPro" id="IPR023346">
    <property type="entry name" value="Lysozyme-like_dom_sf"/>
</dbReference>
<dbReference type="Proteomes" id="UP001058860">
    <property type="component" value="Chromosome"/>
</dbReference>
<evidence type="ECO:0000256" key="1">
    <source>
        <dbReference type="ARBA" id="ARBA00010830"/>
    </source>
</evidence>
<evidence type="ECO:0000259" key="5">
    <source>
        <dbReference type="Pfam" id="PF01471"/>
    </source>
</evidence>
<dbReference type="CDD" id="cd13925">
    <property type="entry name" value="RPF"/>
    <property type="match status" value="1"/>
</dbReference>
<name>A0ABY5PP17_9ACTN</name>